<dbReference type="GeneID" id="81593994"/>
<dbReference type="PANTHER" id="PTHR42718">
    <property type="entry name" value="MAJOR FACILITATOR SUPERFAMILY MULTIDRUG TRANSPORTER MFSC"/>
    <property type="match status" value="1"/>
</dbReference>
<keyword evidence="8" id="KW-1185">Reference proteome</keyword>
<dbReference type="InterPro" id="IPR036259">
    <property type="entry name" value="MFS_trans_sf"/>
</dbReference>
<accession>A0AAD6CFZ3</accession>
<evidence type="ECO:0000256" key="4">
    <source>
        <dbReference type="ARBA" id="ARBA00023136"/>
    </source>
</evidence>
<evidence type="ECO:0000256" key="2">
    <source>
        <dbReference type="ARBA" id="ARBA00022692"/>
    </source>
</evidence>
<feature type="transmembrane region" description="Helical" evidence="5">
    <location>
        <begin position="373"/>
        <end position="394"/>
    </location>
</feature>
<feature type="transmembrane region" description="Helical" evidence="5">
    <location>
        <begin position="401"/>
        <end position="420"/>
    </location>
</feature>
<feature type="transmembrane region" description="Helical" evidence="5">
    <location>
        <begin position="127"/>
        <end position="146"/>
    </location>
</feature>
<dbReference type="GO" id="GO:0022857">
    <property type="term" value="F:transmembrane transporter activity"/>
    <property type="evidence" value="ECO:0007669"/>
    <property type="project" value="InterPro"/>
</dbReference>
<reference evidence="7" key="1">
    <citation type="submission" date="2022-12" db="EMBL/GenBank/DDBJ databases">
        <authorList>
            <person name="Petersen C."/>
        </authorList>
    </citation>
    <scope>NUCLEOTIDE SEQUENCE</scope>
    <source>
        <strain evidence="7">IBT 16125</strain>
    </source>
</reference>
<feature type="transmembrane region" description="Helical" evidence="5">
    <location>
        <begin position="294"/>
        <end position="313"/>
    </location>
</feature>
<name>A0AAD6CFZ3_9EURO</name>
<evidence type="ECO:0000313" key="7">
    <source>
        <dbReference type="EMBL" id="KAJ5464671.1"/>
    </source>
</evidence>
<feature type="domain" description="Major facilitator superfamily (MFS) profile" evidence="6">
    <location>
        <begin position="58"/>
        <end position="536"/>
    </location>
</feature>
<dbReference type="Pfam" id="PF07690">
    <property type="entry name" value="MFS_1"/>
    <property type="match status" value="1"/>
</dbReference>
<dbReference type="AlphaFoldDB" id="A0AAD6CFZ3"/>
<keyword evidence="4 5" id="KW-0472">Membrane</keyword>
<sequence length="543" mass="56740">MTNDYSDVTACPDTITLTELVSVPQPASSTGRSAMKETFSIVSAEQAEPVSDVSRSRAIVIIACITCITGIGNLLAGLLTVGIPVIATDLDIPPTQQLWPTAAFALACGCTLLPCGAAADIVGPRRVSLLGGLFQAASALGAGLATTPVQLILLRATAGLAASCCLPGAVGVAAKLFPVNNSPRRRSIAFAAMGGGQAVGFGLGLVLGGIFSDTVGWRWGFYVTAILNGAVLALALWVLPRDIDGGPFNRSSFSRLAREVDWIGALLISTCLALLSYELAVATGSSAEGSIRQPLHITILCTAIVLLPAFVLWMHRQARLGRPALIPNSMWTNLPFAAICVTVFLVWGTLNASEQLTALYLQDVRGASAFTSSLYFLPAPVCGLLMNIAIGGLLPYLRPSFAVPAGCLVSGIAPLLLATLSHLDGPGYWHGIFQAMALNPLGADLIYTIANLVMTAAFPSQTQALAGSVFNMLAQIGKSVGIATSALIARQITTAHSDFMGQKEALLLGYRGGWWYNCALSFLSVAISFYGLKGLGKLEIKRD</sequence>
<feature type="transmembrane region" description="Helical" evidence="5">
    <location>
        <begin position="58"/>
        <end position="86"/>
    </location>
</feature>
<feature type="transmembrane region" description="Helical" evidence="5">
    <location>
        <begin position="260"/>
        <end position="282"/>
    </location>
</feature>
<feature type="transmembrane region" description="Helical" evidence="5">
    <location>
        <begin position="189"/>
        <end position="211"/>
    </location>
</feature>
<evidence type="ECO:0000256" key="3">
    <source>
        <dbReference type="ARBA" id="ARBA00022989"/>
    </source>
</evidence>
<reference evidence="7" key="2">
    <citation type="journal article" date="2023" name="IMA Fungus">
        <title>Comparative genomic study of the Penicillium genus elucidates a diverse pangenome and 15 lateral gene transfer events.</title>
        <authorList>
            <person name="Petersen C."/>
            <person name="Sorensen T."/>
            <person name="Nielsen M.R."/>
            <person name="Sondergaard T.E."/>
            <person name="Sorensen J.L."/>
            <person name="Fitzpatrick D.A."/>
            <person name="Frisvad J.C."/>
            <person name="Nielsen K.L."/>
        </authorList>
    </citation>
    <scope>NUCLEOTIDE SEQUENCE</scope>
    <source>
        <strain evidence="7">IBT 16125</strain>
    </source>
</reference>
<feature type="transmembrane region" description="Helical" evidence="5">
    <location>
        <begin position="217"/>
        <end position="239"/>
    </location>
</feature>
<dbReference type="InterPro" id="IPR011701">
    <property type="entry name" value="MFS"/>
</dbReference>
<feature type="transmembrane region" description="Helical" evidence="5">
    <location>
        <begin position="98"/>
        <end position="115"/>
    </location>
</feature>
<gene>
    <name evidence="7" type="ORF">N7458_000357</name>
</gene>
<protein>
    <submittedName>
        <fullName evidence="7">MFS general substrate transporter</fullName>
    </submittedName>
</protein>
<dbReference type="Gene3D" id="1.20.1250.20">
    <property type="entry name" value="MFS general substrate transporter like domains"/>
    <property type="match status" value="2"/>
</dbReference>
<dbReference type="Proteomes" id="UP001213681">
    <property type="component" value="Unassembled WGS sequence"/>
</dbReference>
<comment type="caution">
    <text evidence="7">The sequence shown here is derived from an EMBL/GenBank/DDBJ whole genome shotgun (WGS) entry which is preliminary data.</text>
</comment>
<feature type="transmembrane region" description="Helical" evidence="5">
    <location>
        <begin position="514"/>
        <end position="532"/>
    </location>
</feature>
<evidence type="ECO:0000259" key="6">
    <source>
        <dbReference type="PROSITE" id="PS50850"/>
    </source>
</evidence>
<feature type="transmembrane region" description="Helical" evidence="5">
    <location>
        <begin position="334"/>
        <end position="353"/>
    </location>
</feature>
<evidence type="ECO:0000256" key="5">
    <source>
        <dbReference type="SAM" id="Phobius"/>
    </source>
</evidence>
<dbReference type="SUPFAM" id="SSF103473">
    <property type="entry name" value="MFS general substrate transporter"/>
    <property type="match status" value="1"/>
</dbReference>
<dbReference type="RefSeq" id="XP_056771518.1">
    <property type="nucleotide sequence ID" value="XM_056903751.1"/>
</dbReference>
<proteinExistence type="predicted"/>
<keyword evidence="2 5" id="KW-0812">Transmembrane</keyword>
<dbReference type="InterPro" id="IPR020846">
    <property type="entry name" value="MFS_dom"/>
</dbReference>
<organism evidence="7 8">
    <name type="scientific">Penicillium daleae</name>
    <dbReference type="NCBI Taxonomy" id="63821"/>
    <lineage>
        <taxon>Eukaryota</taxon>
        <taxon>Fungi</taxon>
        <taxon>Dikarya</taxon>
        <taxon>Ascomycota</taxon>
        <taxon>Pezizomycotina</taxon>
        <taxon>Eurotiomycetes</taxon>
        <taxon>Eurotiomycetidae</taxon>
        <taxon>Eurotiales</taxon>
        <taxon>Aspergillaceae</taxon>
        <taxon>Penicillium</taxon>
    </lineage>
</organism>
<dbReference type="PANTHER" id="PTHR42718:SF27">
    <property type="entry name" value="TRANSPORTER, PUTATIVE-RELATED"/>
    <property type="match status" value="1"/>
</dbReference>
<evidence type="ECO:0000256" key="1">
    <source>
        <dbReference type="ARBA" id="ARBA00004141"/>
    </source>
</evidence>
<keyword evidence="3 5" id="KW-1133">Transmembrane helix</keyword>
<comment type="subcellular location">
    <subcellularLocation>
        <location evidence="1">Membrane</location>
        <topology evidence="1">Multi-pass membrane protein</topology>
    </subcellularLocation>
</comment>
<evidence type="ECO:0000313" key="8">
    <source>
        <dbReference type="Proteomes" id="UP001213681"/>
    </source>
</evidence>
<feature type="transmembrane region" description="Helical" evidence="5">
    <location>
        <begin position="152"/>
        <end position="177"/>
    </location>
</feature>
<dbReference type="EMBL" id="JAPVEA010000001">
    <property type="protein sequence ID" value="KAJ5464671.1"/>
    <property type="molecule type" value="Genomic_DNA"/>
</dbReference>
<dbReference type="GO" id="GO:0016020">
    <property type="term" value="C:membrane"/>
    <property type="evidence" value="ECO:0007669"/>
    <property type="project" value="UniProtKB-SubCell"/>
</dbReference>
<dbReference type="PROSITE" id="PS50850">
    <property type="entry name" value="MFS"/>
    <property type="match status" value="1"/>
</dbReference>